<gene>
    <name evidence="3" type="ORF">ELLFYP34_02565</name>
</gene>
<reference evidence="3" key="1">
    <citation type="submission" date="2019-11" db="EMBL/GenBank/DDBJ databases">
        <authorList>
            <person name="Feng L."/>
        </authorList>
    </citation>
    <scope>NUCLEOTIDE SEQUENCE</scope>
    <source>
        <strain evidence="3">ElimosumLFYP34</strain>
    </source>
</reference>
<proteinExistence type="predicted"/>
<evidence type="ECO:0000256" key="1">
    <source>
        <dbReference type="SAM" id="Phobius"/>
    </source>
</evidence>
<evidence type="ECO:0000313" key="3">
    <source>
        <dbReference type="EMBL" id="VYU05439.1"/>
    </source>
</evidence>
<feature type="transmembrane region" description="Helical" evidence="1">
    <location>
        <begin position="198"/>
        <end position="217"/>
    </location>
</feature>
<dbReference type="EMBL" id="CACRTR010000007">
    <property type="protein sequence ID" value="VYU05439.1"/>
    <property type="molecule type" value="Genomic_DNA"/>
</dbReference>
<evidence type="ECO:0000256" key="2">
    <source>
        <dbReference type="SAM" id="SignalP"/>
    </source>
</evidence>
<protein>
    <recommendedName>
        <fullName evidence="4">Carboxypeptidase regulatory-like domain-containing protein</fullName>
    </recommendedName>
</protein>
<name>A0A6N3BS51_EUBLI</name>
<feature type="chain" id="PRO_5026906573" description="Carboxypeptidase regulatory-like domain-containing protein" evidence="2">
    <location>
        <begin position="23"/>
        <end position="224"/>
    </location>
</feature>
<sequence>MKNRISILTLCLLLLWSAPALAEEQPDTSGGQTAVTLTYTSGYIIPTDVPYDPDFRFSLTAQTRYTDKTPFSHGFMELHSTVKRAKTDENGAFSMENIEQGSHVFKALDQSNAEVGAMCLRIDRTNSVEETKVISLPDGTTALCVNARIKNLELILELDGQGNMSIVEAHGSQNTTQLHGSQTPVSLNPSTGLLSGPAVPACAVLLLAVLTGAVWSIQKSKNKA</sequence>
<evidence type="ECO:0008006" key="4">
    <source>
        <dbReference type="Google" id="ProtNLM"/>
    </source>
</evidence>
<keyword evidence="1" id="KW-1133">Transmembrane helix</keyword>
<accession>A0A6N3BS51</accession>
<dbReference type="AlphaFoldDB" id="A0A6N3BS51"/>
<organism evidence="3">
    <name type="scientific">Eubacterium limosum</name>
    <dbReference type="NCBI Taxonomy" id="1736"/>
    <lineage>
        <taxon>Bacteria</taxon>
        <taxon>Bacillati</taxon>
        <taxon>Bacillota</taxon>
        <taxon>Clostridia</taxon>
        <taxon>Eubacteriales</taxon>
        <taxon>Eubacteriaceae</taxon>
        <taxon>Eubacterium</taxon>
    </lineage>
</organism>
<keyword evidence="2" id="KW-0732">Signal</keyword>
<keyword evidence="1" id="KW-0812">Transmembrane</keyword>
<feature type="signal peptide" evidence="2">
    <location>
        <begin position="1"/>
        <end position="22"/>
    </location>
</feature>
<keyword evidence="1" id="KW-0472">Membrane</keyword>